<sequence>MAAAVSVLGVIADTVGIYGFLASLFTRQTANTCNVRVGAALNGGSGPSGGDGSLQMIRIYNDNEQVLGSTYGSYIRSGEFQDYKIGQANGQQAAFAILYGSTDAICVPYVTTTWTDGQQFGWVGDWGRVCGLDWYYSNVYVDSSDRKPLCTWLDSDHTNGLKVSAIAIHFPSFSTRGTYSRNPSSYCGPKAFRAYRENDGSGALLGKREATRARRAADTRLVVSSDPSHLATDLCQSETSRGPDFISMVEGLFCDMETRQVLKVCAGDVKADCVHMPGNSSVAVVKRDGSTTEKGYTAVVNWN</sequence>
<keyword evidence="2" id="KW-1185">Reference proteome</keyword>
<protein>
    <submittedName>
        <fullName evidence="1">Uncharacterized protein</fullName>
    </submittedName>
</protein>
<evidence type="ECO:0000313" key="2">
    <source>
        <dbReference type="Proteomes" id="UP001303889"/>
    </source>
</evidence>
<dbReference type="Proteomes" id="UP001303889">
    <property type="component" value="Unassembled WGS sequence"/>
</dbReference>
<reference evidence="1" key="1">
    <citation type="journal article" date="2023" name="Mol. Phylogenet. Evol.">
        <title>Genome-scale phylogeny and comparative genomics of the fungal order Sordariales.</title>
        <authorList>
            <person name="Hensen N."/>
            <person name="Bonometti L."/>
            <person name="Westerberg I."/>
            <person name="Brannstrom I.O."/>
            <person name="Guillou S."/>
            <person name="Cros-Aarteil S."/>
            <person name="Calhoun S."/>
            <person name="Haridas S."/>
            <person name="Kuo A."/>
            <person name="Mondo S."/>
            <person name="Pangilinan J."/>
            <person name="Riley R."/>
            <person name="LaButti K."/>
            <person name="Andreopoulos B."/>
            <person name="Lipzen A."/>
            <person name="Chen C."/>
            <person name="Yan M."/>
            <person name="Daum C."/>
            <person name="Ng V."/>
            <person name="Clum A."/>
            <person name="Steindorff A."/>
            <person name="Ohm R.A."/>
            <person name="Martin F."/>
            <person name="Silar P."/>
            <person name="Natvig D.O."/>
            <person name="Lalanne C."/>
            <person name="Gautier V."/>
            <person name="Ament-Velasquez S.L."/>
            <person name="Kruys A."/>
            <person name="Hutchinson M.I."/>
            <person name="Powell A.J."/>
            <person name="Barry K."/>
            <person name="Miller A.N."/>
            <person name="Grigoriev I.V."/>
            <person name="Debuchy R."/>
            <person name="Gladieux P."/>
            <person name="Hiltunen Thoren M."/>
            <person name="Johannesson H."/>
        </authorList>
    </citation>
    <scope>NUCLEOTIDE SEQUENCE</scope>
    <source>
        <strain evidence="1">CBS 103.79</strain>
    </source>
</reference>
<comment type="caution">
    <text evidence="1">The sequence shown here is derived from an EMBL/GenBank/DDBJ whole genome shotgun (WGS) entry which is preliminary data.</text>
</comment>
<name>A0AAN6RVY9_9PEZI</name>
<dbReference type="EMBL" id="MU855413">
    <property type="protein sequence ID" value="KAK3904116.1"/>
    <property type="molecule type" value="Genomic_DNA"/>
</dbReference>
<reference evidence="1" key="2">
    <citation type="submission" date="2023-05" db="EMBL/GenBank/DDBJ databases">
        <authorList>
            <consortium name="Lawrence Berkeley National Laboratory"/>
            <person name="Steindorff A."/>
            <person name="Hensen N."/>
            <person name="Bonometti L."/>
            <person name="Westerberg I."/>
            <person name="Brannstrom I.O."/>
            <person name="Guillou S."/>
            <person name="Cros-Aarteil S."/>
            <person name="Calhoun S."/>
            <person name="Haridas S."/>
            <person name="Kuo A."/>
            <person name="Mondo S."/>
            <person name="Pangilinan J."/>
            <person name="Riley R."/>
            <person name="Labutti K."/>
            <person name="Andreopoulos B."/>
            <person name="Lipzen A."/>
            <person name="Chen C."/>
            <person name="Yanf M."/>
            <person name="Daum C."/>
            <person name="Ng V."/>
            <person name="Clum A."/>
            <person name="Ohm R."/>
            <person name="Martin F."/>
            <person name="Silar P."/>
            <person name="Natvig D."/>
            <person name="Lalanne C."/>
            <person name="Gautier V."/>
            <person name="Ament-Velasquez S.L."/>
            <person name="Kruys A."/>
            <person name="Hutchinson M.I."/>
            <person name="Powell A.J."/>
            <person name="Barry K."/>
            <person name="Miller A.N."/>
            <person name="Grigoriev I.V."/>
            <person name="Debuchy R."/>
            <person name="Gladieux P."/>
            <person name="Thoren M.H."/>
            <person name="Johannesson H."/>
        </authorList>
    </citation>
    <scope>NUCLEOTIDE SEQUENCE</scope>
    <source>
        <strain evidence="1">CBS 103.79</strain>
    </source>
</reference>
<organism evidence="1 2">
    <name type="scientific">Staphylotrichum tortipilum</name>
    <dbReference type="NCBI Taxonomy" id="2831512"/>
    <lineage>
        <taxon>Eukaryota</taxon>
        <taxon>Fungi</taxon>
        <taxon>Dikarya</taxon>
        <taxon>Ascomycota</taxon>
        <taxon>Pezizomycotina</taxon>
        <taxon>Sordariomycetes</taxon>
        <taxon>Sordariomycetidae</taxon>
        <taxon>Sordariales</taxon>
        <taxon>Chaetomiaceae</taxon>
        <taxon>Staphylotrichum</taxon>
    </lineage>
</organism>
<accession>A0AAN6RVY9</accession>
<dbReference type="AlphaFoldDB" id="A0AAN6RVY9"/>
<evidence type="ECO:0000313" key="1">
    <source>
        <dbReference type="EMBL" id="KAK3904116.1"/>
    </source>
</evidence>
<gene>
    <name evidence="1" type="ORF">C8A05DRAFT_32125</name>
</gene>
<proteinExistence type="predicted"/>